<name>A0ABM8EHQ4_9BACT</name>
<reference evidence="2 3" key="1">
    <citation type="submission" date="2022-12" db="EMBL/GenBank/DDBJ databases">
        <title>Polyphasic characterization of Geotalea uranireducens NIT-SL11 newly isolated from a complex of sewage sludge and microbially reduced graphene oxide.</title>
        <authorList>
            <person name="Xie L."/>
            <person name="Yoshida N."/>
            <person name="Meng L."/>
        </authorList>
    </citation>
    <scope>NUCLEOTIDE SEQUENCE [LARGE SCALE GENOMIC DNA]</scope>
    <source>
        <strain evidence="2 3">NIT-SL11</strain>
    </source>
</reference>
<feature type="transmembrane region" description="Helical" evidence="1">
    <location>
        <begin position="30"/>
        <end position="50"/>
    </location>
</feature>
<keyword evidence="1" id="KW-1133">Transmembrane helix</keyword>
<feature type="transmembrane region" description="Helical" evidence="1">
    <location>
        <begin position="71"/>
        <end position="99"/>
    </location>
</feature>
<keyword evidence="3" id="KW-1185">Reference proteome</keyword>
<dbReference type="Proteomes" id="UP001317705">
    <property type="component" value="Chromosome"/>
</dbReference>
<keyword evidence="1" id="KW-0812">Transmembrane</keyword>
<feature type="transmembrane region" description="Helical" evidence="1">
    <location>
        <begin position="119"/>
        <end position="136"/>
    </location>
</feature>
<evidence type="ECO:0000313" key="3">
    <source>
        <dbReference type="Proteomes" id="UP001317705"/>
    </source>
</evidence>
<organism evidence="2 3">
    <name type="scientific">Geotalea uraniireducens</name>
    <dbReference type="NCBI Taxonomy" id="351604"/>
    <lineage>
        <taxon>Bacteria</taxon>
        <taxon>Pseudomonadati</taxon>
        <taxon>Thermodesulfobacteriota</taxon>
        <taxon>Desulfuromonadia</taxon>
        <taxon>Geobacterales</taxon>
        <taxon>Geobacteraceae</taxon>
        <taxon>Geotalea</taxon>
    </lineage>
</organism>
<gene>
    <name evidence="2" type="ORF">GURASL_08730</name>
</gene>
<accession>A0ABM8EHQ4</accession>
<proteinExistence type="predicted"/>
<keyword evidence="1" id="KW-0472">Membrane</keyword>
<protein>
    <submittedName>
        <fullName evidence="2">Uncharacterized protein</fullName>
    </submittedName>
</protein>
<dbReference type="EMBL" id="AP027151">
    <property type="protein sequence ID" value="BDV41950.1"/>
    <property type="molecule type" value="Genomic_DNA"/>
</dbReference>
<evidence type="ECO:0000313" key="2">
    <source>
        <dbReference type="EMBL" id="BDV41950.1"/>
    </source>
</evidence>
<feature type="transmembrane region" description="Helical" evidence="1">
    <location>
        <begin position="5"/>
        <end position="24"/>
    </location>
</feature>
<evidence type="ECO:0000256" key="1">
    <source>
        <dbReference type="SAM" id="Phobius"/>
    </source>
</evidence>
<sequence length="159" mass="17312">MKGKLLFINVLFGVVAGVAIGYFFDIGGNKLYVCAGEIITGVTAGAWLTKKMKETQILQNMTMGSILFCNGSMWFGIAAGLLAGAMTMYLLFFIVFIPLFGHPESRAWPDAVNLTFETMLFFSSGIAAILIGIMLSRNSLKFIEVNNGHLTRPLDADRG</sequence>